<dbReference type="GO" id="GO:0010277">
    <property type="term" value="F:chlorophyllide a oxygenase activity"/>
    <property type="evidence" value="ECO:0007669"/>
    <property type="project" value="InterPro"/>
</dbReference>
<accession>A0A1D2A9W8</accession>
<evidence type="ECO:0000259" key="4">
    <source>
        <dbReference type="Pfam" id="PF08417"/>
    </source>
</evidence>
<name>A0A1D2A9W8_AUXPR</name>
<dbReference type="GO" id="GO:0005737">
    <property type="term" value="C:cytoplasm"/>
    <property type="evidence" value="ECO:0007669"/>
    <property type="project" value="TreeGrafter"/>
</dbReference>
<gene>
    <name evidence="5" type="ORF">g.25561</name>
</gene>
<feature type="domain" description="Pheophorbide a oxygenase" evidence="4">
    <location>
        <begin position="459"/>
        <end position="556"/>
    </location>
</feature>
<organism evidence="5">
    <name type="scientific">Auxenochlorella protothecoides</name>
    <name type="common">Green microalga</name>
    <name type="synonym">Chlorella protothecoides</name>
    <dbReference type="NCBI Taxonomy" id="3075"/>
    <lineage>
        <taxon>Eukaryota</taxon>
        <taxon>Viridiplantae</taxon>
        <taxon>Chlorophyta</taxon>
        <taxon>core chlorophytes</taxon>
        <taxon>Trebouxiophyceae</taxon>
        <taxon>Chlorellales</taxon>
        <taxon>Chlorellaceae</taxon>
        <taxon>Auxenochlorella</taxon>
    </lineage>
</organism>
<feature type="coiled-coil region" evidence="2">
    <location>
        <begin position="160"/>
        <end position="201"/>
    </location>
</feature>
<sequence>MVSVSMVSCVTWSPRRSIPGRLPGGPNRTRIYVASSAEHEQFQDPENQLRRYGARYGKPYLLQSIVDTAPRVRVRKARDRARDQLADLAVMNERLMHGDDARAAAIRQRLDYLRRRRLAWEMVYDVVIRDDALCTLSVIEEANSRVQRILSEEHRERAGVASLRRQMVELQGEVASARARLDATQEALARNMAAMERLRVEAEALQGLVAGGNLVEAGEPSQATPLLQHGLGEVQGSGAGTPGRPEPPIALPFTSSAAIGLTSEERALARPSSHAAPPMGGHAAAPPPQVKRRRGLKSSLFLEPGLKEHWYGVAFCSQLQPGSTLSFELFGEMWELRRQDGGDVACVPAGNPASPSRSPGGVPCTEVDGFVWVWPGSQAPTPPPTASAVPLGFRCHAEIEVEVPVEHGLLLENLLDLAHAPFTHTSTFAKGWPIPDVVKFQATKLLTGNWQPYPITMSFAPPNMVVSLIGLSRPGVVERGLSAESCKRHLHQLHVCLPSRPGHTRLLYRMSMDFAGWLRFVPGIAAFWRSIAGQVLGEDLVLVRGQQDRMLRGADTWQTPVSYDKLAVRYRRWRNRLEGGELDREVVAQAAAALAMSAGEMFALSEERCGDDNGTCVAE</sequence>
<dbReference type="InterPro" id="IPR050584">
    <property type="entry name" value="Cholesterol_7-desaturase"/>
</dbReference>
<keyword evidence="1" id="KW-0809">Transit peptide</keyword>
<keyword evidence="2" id="KW-0175">Coiled coil</keyword>
<dbReference type="EMBL" id="GDKF01002751">
    <property type="protein sequence ID" value="JAT75871.1"/>
    <property type="molecule type" value="Transcribed_RNA"/>
</dbReference>
<dbReference type="SUPFAM" id="SSF50022">
    <property type="entry name" value="ISP domain"/>
    <property type="match status" value="1"/>
</dbReference>
<dbReference type="InterPro" id="IPR036922">
    <property type="entry name" value="Rieske_2Fe-2S_sf"/>
</dbReference>
<dbReference type="AlphaFoldDB" id="A0A1D2A9W8"/>
<feature type="region of interest" description="Disordered" evidence="3">
    <location>
        <begin position="270"/>
        <end position="291"/>
    </location>
</feature>
<feature type="compositionally biased region" description="Low complexity" evidence="3">
    <location>
        <begin position="274"/>
        <end position="284"/>
    </location>
</feature>
<dbReference type="GO" id="GO:0051537">
    <property type="term" value="F:2 iron, 2 sulfur cluster binding"/>
    <property type="evidence" value="ECO:0007669"/>
    <property type="project" value="InterPro"/>
</dbReference>
<protein>
    <recommendedName>
        <fullName evidence="4">Pheophorbide a oxygenase domain-containing protein</fullName>
    </recommendedName>
</protein>
<reference evidence="5" key="1">
    <citation type="submission" date="2015-08" db="EMBL/GenBank/DDBJ databases">
        <authorList>
            <person name="Babu N.S."/>
            <person name="Beckwith C.J."/>
            <person name="Beseler K.G."/>
            <person name="Brison A."/>
            <person name="Carone J.V."/>
            <person name="Caskin T.P."/>
            <person name="Diamond M."/>
            <person name="Durham M.E."/>
            <person name="Foxe J.M."/>
            <person name="Go M."/>
            <person name="Henderson B.A."/>
            <person name="Jones I.B."/>
            <person name="McGettigan J.A."/>
            <person name="Micheletti S.J."/>
            <person name="Nasrallah M.E."/>
            <person name="Ortiz D."/>
            <person name="Piller C.R."/>
            <person name="Privatt S.R."/>
            <person name="Schneider S.L."/>
            <person name="Sharp S."/>
            <person name="Smith T.C."/>
            <person name="Stanton J.D."/>
            <person name="Ullery H.E."/>
            <person name="Wilson R.J."/>
            <person name="Serrano M.G."/>
            <person name="Buck G."/>
            <person name="Lee V."/>
            <person name="Wang Y."/>
            <person name="Carvalho R."/>
            <person name="Voegtly L."/>
            <person name="Shi R."/>
            <person name="Duckworth R."/>
            <person name="Johnson A."/>
            <person name="Loviza R."/>
            <person name="Walstead R."/>
            <person name="Shah Z."/>
            <person name="Kiflezghi M."/>
            <person name="Wade K."/>
            <person name="Ball S.L."/>
            <person name="Bradley K.W."/>
            <person name="Asai D.J."/>
            <person name="Bowman C.A."/>
            <person name="Russell D.A."/>
            <person name="Pope W.H."/>
            <person name="Jacobs-Sera D."/>
            <person name="Hendrix R.W."/>
            <person name="Hatfull G.F."/>
        </authorList>
    </citation>
    <scope>NUCLEOTIDE SEQUENCE</scope>
</reference>
<dbReference type="SUPFAM" id="SSF55961">
    <property type="entry name" value="Bet v1-like"/>
    <property type="match status" value="1"/>
</dbReference>
<dbReference type="Gene3D" id="3.90.380.10">
    <property type="entry name" value="Naphthalene 1,2-dioxygenase Alpha Subunit, Chain A, domain 1"/>
    <property type="match status" value="1"/>
</dbReference>
<evidence type="ECO:0000313" key="5">
    <source>
        <dbReference type="EMBL" id="JAT75871.1"/>
    </source>
</evidence>
<proteinExistence type="predicted"/>
<dbReference type="PANTHER" id="PTHR21266">
    <property type="entry name" value="IRON-SULFUR DOMAIN CONTAINING PROTEIN"/>
    <property type="match status" value="1"/>
</dbReference>
<evidence type="ECO:0000256" key="3">
    <source>
        <dbReference type="SAM" id="MobiDB-lite"/>
    </source>
</evidence>
<dbReference type="Pfam" id="PF08417">
    <property type="entry name" value="PaO"/>
    <property type="match status" value="1"/>
</dbReference>
<dbReference type="InterPro" id="IPR013626">
    <property type="entry name" value="PaO"/>
</dbReference>
<evidence type="ECO:0000256" key="2">
    <source>
        <dbReference type="SAM" id="Coils"/>
    </source>
</evidence>
<dbReference type="PANTHER" id="PTHR21266:SF19">
    <property type="entry name" value="CHLOROPHYLLIDE A OXYGENASE, CHLOROPLASTIC"/>
    <property type="match status" value="1"/>
</dbReference>
<evidence type="ECO:0000256" key="1">
    <source>
        <dbReference type="ARBA" id="ARBA00022946"/>
    </source>
</evidence>